<gene>
    <name evidence="1" type="ORF">SOCE26_097690</name>
</gene>
<proteinExistence type="predicted"/>
<dbReference type="Proteomes" id="UP000238348">
    <property type="component" value="Chromosome"/>
</dbReference>
<dbReference type="EMBL" id="CP012673">
    <property type="protein sequence ID" value="AUX48238.1"/>
    <property type="molecule type" value="Genomic_DNA"/>
</dbReference>
<organism evidence="1 2">
    <name type="scientific">Sorangium cellulosum</name>
    <name type="common">Polyangium cellulosum</name>
    <dbReference type="NCBI Taxonomy" id="56"/>
    <lineage>
        <taxon>Bacteria</taxon>
        <taxon>Pseudomonadati</taxon>
        <taxon>Myxococcota</taxon>
        <taxon>Polyangia</taxon>
        <taxon>Polyangiales</taxon>
        <taxon>Polyangiaceae</taxon>
        <taxon>Sorangium</taxon>
    </lineage>
</organism>
<sequence>MPTPKKNRTLLERALVGPAGEHYVLYQLHMMGMLASLAPTNAPTVTFSY</sequence>
<accession>A0A2L0F9H8</accession>
<protein>
    <submittedName>
        <fullName evidence="1">Uncharacterized protein</fullName>
    </submittedName>
</protein>
<evidence type="ECO:0000313" key="2">
    <source>
        <dbReference type="Proteomes" id="UP000238348"/>
    </source>
</evidence>
<name>A0A2L0F9H8_SORCE</name>
<reference evidence="1 2" key="1">
    <citation type="submission" date="2015-09" db="EMBL/GenBank/DDBJ databases">
        <title>Sorangium comparison.</title>
        <authorList>
            <person name="Zaburannyi N."/>
            <person name="Bunk B."/>
            <person name="Overmann J."/>
            <person name="Mueller R."/>
        </authorList>
    </citation>
    <scope>NUCLEOTIDE SEQUENCE [LARGE SCALE GENOMIC DNA]</scope>
    <source>
        <strain evidence="1 2">So ce26</strain>
    </source>
</reference>
<evidence type="ECO:0000313" key="1">
    <source>
        <dbReference type="EMBL" id="AUX48238.1"/>
    </source>
</evidence>
<dbReference type="AlphaFoldDB" id="A0A2L0F9H8"/>